<dbReference type="SUPFAM" id="SSF53098">
    <property type="entry name" value="Ribonuclease H-like"/>
    <property type="match status" value="1"/>
</dbReference>
<sequence>MLTIIRIGGNEIVSVTRLDNCYCINRVDDAKEAVCNKVVNETSVLWHQRLGHVNYRELQKLSKRELVSGLSKLDKTDQHVCEGSQLGKRVRVSHKKVKHIQTKVCLELVHMDPVDLIQTLSLDGKKYILVVVVDDFSRFTWVSFLREKSETFQRSGTKQTPSELRKGKKPNVSYFRIFGNTCYISRDREHLSKFDSKSDKGIFLGYSTSSRDYRVYNYRTGTIIGSTNVSIDDFAPSTKMASYEDGLLSPMSVEESPGLNLVVDLSTFSKPVDL</sequence>
<reference evidence="3 4" key="1">
    <citation type="journal article" date="2022" name="G3 (Bethesda)">
        <title>Whole-genome sequence and methylome profiling of the almond [Prunus dulcis (Mill.) D.A. Webb] cultivar 'Nonpareil'.</title>
        <authorList>
            <person name="D'Amico-Willman K.M."/>
            <person name="Ouma W.Z."/>
            <person name="Meulia T."/>
            <person name="Sideli G.M."/>
            <person name="Gradziel T.M."/>
            <person name="Fresnedo-Ramirez J."/>
        </authorList>
    </citation>
    <scope>NUCLEOTIDE SEQUENCE [LARGE SCALE GENOMIC DNA]</scope>
    <source>
        <strain evidence="3">Clone GOH B32 T37-40</strain>
    </source>
</reference>
<name>A0AAD4UV89_PRUDU</name>
<dbReference type="Pfam" id="PF25597">
    <property type="entry name" value="SH3_retrovirus"/>
    <property type="match status" value="1"/>
</dbReference>
<dbReference type="PANTHER" id="PTHR42648">
    <property type="entry name" value="TRANSPOSASE, PUTATIVE-RELATED"/>
    <property type="match status" value="1"/>
</dbReference>
<dbReference type="GO" id="GO:0003676">
    <property type="term" value="F:nucleic acid binding"/>
    <property type="evidence" value="ECO:0007669"/>
    <property type="project" value="InterPro"/>
</dbReference>
<organism evidence="3 4">
    <name type="scientific">Prunus dulcis</name>
    <name type="common">Almond</name>
    <name type="synonym">Amygdalus dulcis</name>
    <dbReference type="NCBI Taxonomy" id="3755"/>
    <lineage>
        <taxon>Eukaryota</taxon>
        <taxon>Viridiplantae</taxon>
        <taxon>Streptophyta</taxon>
        <taxon>Embryophyta</taxon>
        <taxon>Tracheophyta</taxon>
        <taxon>Spermatophyta</taxon>
        <taxon>Magnoliopsida</taxon>
        <taxon>eudicotyledons</taxon>
        <taxon>Gunneridae</taxon>
        <taxon>Pentapetalae</taxon>
        <taxon>rosids</taxon>
        <taxon>fabids</taxon>
        <taxon>Rosales</taxon>
        <taxon>Rosaceae</taxon>
        <taxon>Amygdaloideae</taxon>
        <taxon>Amygdaleae</taxon>
        <taxon>Prunus</taxon>
    </lineage>
</organism>
<dbReference type="InterPro" id="IPR012337">
    <property type="entry name" value="RNaseH-like_sf"/>
</dbReference>
<comment type="caution">
    <text evidence="3">The sequence shown here is derived from an EMBL/GenBank/DDBJ whole genome shotgun (WGS) entry which is preliminary data.</text>
</comment>
<dbReference type="InterPro" id="IPR057670">
    <property type="entry name" value="SH3_retrovirus"/>
</dbReference>
<dbReference type="Pfam" id="PF13976">
    <property type="entry name" value="gag_pre-integrs"/>
    <property type="match status" value="1"/>
</dbReference>
<dbReference type="EMBL" id="JAJFAZ020000008">
    <property type="protein sequence ID" value="KAI5312567.1"/>
    <property type="molecule type" value="Genomic_DNA"/>
</dbReference>
<accession>A0AAD4UV89</accession>
<feature type="domain" description="Retroviral polymerase SH3-like" evidence="2">
    <location>
        <begin position="181"/>
        <end position="233"/>
    </location>
</feature>
<dbReference type="PANTHER" id="PTHR42648:SF21">
    <property type="entry name" value="CYSTEINE-RICH RLK (RECEPTOR-LIKE PROTEIN KINASE) 8"/>
    <property type="match status" value="1"/>
</dbReference>
<proteinExistence type="predicted"/>
<dbReference type="InterPro" id="IPR025724">
    <property type="entry name" value="GAG-pre-integrase_dom"/>
</dbReference>
<protein>
    <recommendedName>
        <fullName evidence="5">GAG-pre-integrase domain-containing protein</fullName>
    </recommendedName>
</protein>
<dbReference type="Proteomes" id="UP001054821">
    <property type="component" value="Chromosome 8"/>
</dbReference>
<gene>
    <name evidence="3" type="ORF">L3X38_041740</name>
</gene>
<evidence type="ECO:0000259" key="2">
    <source>
        <dbReference type="Pfam" id="PF25597"/>
    </source>
</evidence>
<dbReference type="AlphaFoldDB" id="A0AAD4UV89"/>
<dbReference type="InterPro" id="IPR039537">
    <property type="entry name" value="Retrotran_Ty1/copia-like"/>
</dbReference>
<feature type="domain" description="GAG-pre-integrase" evidence="1">
    <location>
        <begin position="22"/>
        <end position="88"/>
    </location>
</feature>
<dbReference type="Gene3D" id="3.30.420.10">
    <property type="entry name" value="Ribonuclease H-like superfamily/Ribonuclease H"/>
    <property type="match status" value="1"/>
</dbReference>
<evidence type="ECO:0000259" key="1">
    <source>
        <dbReference type="Pfam" id="PF13976"/>
    </source>
</evidence>
<evidence type="ECO:0008006" key="5">
    <source>
        <dbReference type="Google" id="ProtNLM"/>
    </source>
</evidence>
<dbReference type="InterPro" id="IPR036397">
    <property type="entry name" value="RNaseH_sf"/>
</dbReference>
<evidence type="ECO:0000313" key="3">
    <source>
        <dbReference type="EMBL" id="KAI5312567.1"/>
    </source>
</evidence>
<evidence type="ECO:0000313" key="4">
    <source>
        <dbReference type="Proteomes" id="UP001054821"/>
    </source>
</evidence>
<keyword evidence="4" id="KW-1185">Reference proteome</keyword>